<dbReference type="Proteomes" id="UP000887013">
    <property type="component" value="Unassembled WGS sequence"/>
</dbReference>
<dbReference type="AlphaFoldDB" id="A0A8X6U7L5"/>
<protein>
    <submittedName>
        <fullName evidence="2">Uncharacterized protein</fullName>
    </submittedName>
</protein>
<name>A0A8X6U7L5_NEPPI</name>
<dbReference type="EMBL" id="BMAW01027093">
    <property type="protein sequence ID" value="GFU00447.1"/>
    <property type="molecule type" value="Genomic_DNA"/>
</dbReference>
<accession>A0A8X6U7L5</accession>
<comment type="caution">
    <text evidence="2">The sequence shown here is derived from an EMBL/GenBank/DDBJ whole genome shotgun (WGS) entry which is preliminary data.</text>
</comment>
<evidence type="ECO:0000256" key="1">
    <source>
        <dbReference type="SAM" id="MobiDB-lite"/>
    </source>
</evidence>
<evidence type="ECO:0000313" key="2">
    <source>
        <dbReference type="EMBL" id="GFU00447.1"/>
    </source>
</evidence>
<feature type="region of interest" description="Disordered" evidence="1">
    <location>
        <begin position="69"/>
        <end position="100"/>
    </location>
</feature>
<organism evidence="2 3">
    <name type="scientific">Nephila pilipes</name>
    <name type="common">Giant wood spider</name>
    <name type="synonym">Nephila maculata</name>
    <dbReference type="NCBI Taxonomy" id="299642"/>
    <lineage>
        <taxon>Eukaryota</taxon>
        <taxon>Metazoa</taxon>
        <taxon>Ecdysozoa</taxon>
        <taxon>Arthropoda</taxon>
        <taxon>Chelicerata</taxon>
        <taxon>Arachnida</taxon>
        <taxon>Araneae</taxon>
        <taxon>Araneomorphae</taxon>
        <taxon>Entelegynae</taxon>
        <taxon>Araneoidea</taxon>
        <taxon>Nephilidae</taxon>
        <taxon>Nephila</taxon>
    </lineage>
</organism>
<gene>
    <name evidence="2" type="ORF">NPIL_266961</name>
</gene>
<evidence type="ECO:0000313" key="3">
    <source>
        <dbReference type="Proteomes" id="UP000887013"/>
    </source>
</evidence>
<proteinExistence type="predicted"/>
<reference evidence="2" key="1">
    <citation type="submission" date="2020-08" db="EMBL/GenBank/DDBJ databases">
        <title>Multicomponent nature underlies the extraordinary mechanical properties of spider dragline silk.</title>
        <authorList>
            <person name="Kono N."/>
            <person name="Nakamura H."/>
            <person name="Mori M."/>
            <person name="Yoshida Y."/>
            <person name="Ohtoshi R."/>
            <person name="Malay A.D."/>
            <person name="Moran D.A.P."/>
            <person name="Tomita M."/>
            <person name="Numata K."/>
            <person name="Arakawa K."/>
        </authorList>
    </citation>
    <scope>NUCLEOTIDE SEQUENCE</scope>
</reference>
<sequence length="100" mass="11671">MKQLCDLVPFQLIYPFYSKDNRGLCLSNNYQILTQSNRSYGLFTLIKAHIASTFDYGVFASKEKQTFSRKLSPRQKNLNYRKSRGSNTHPNWALEKNDKS</sequence>
<keyword evidence="3" id="KW-1185">Reference proteome</keyword>